<dbReference type="EMBL" id="JAHXZJ010001864">
    <property type="protein sequence ID" value="KAH0549514.1"/>
    <property type="molecule type" value="Genomic_DNA"/>
</dbReference>
<evidence type="ECO:0000256" key="7">
    <source>
        <dbReference type="SAM" id="SignalP"/>
    </source>
</evidence>
<evidence type="ECO:0000256" key="6">
    <source>
        <dbReference type="RuleBase" id="RU003690"/>
    </source>
</evidence>
<keyword evidence="9" id="KW-1185">Reference proteome</keyword>
<feature type="signal peptide" evidence="7">
    <location>
        <begin position="1"/>
        <end position="18"/>
    </location>
</feature>
<dbReference type="Gene3D" id="3.20.20.80">
    <property type="entry name" value="Glycosidases"/>
    <property type="match status" value="1"/>
</dbReference>
<evidence type="ECO:0000313" key="8">
    <source>
        <dbReference type="EMBL" id="KAH0549514.1"/>
    </source>
</evidence>
<evidence type="ECO:0000256" key="3">
    <source>
        <dbReference type="ARBA" id="ARBA00022801"/>
    </source>
</evidence>
<name>A0AAV7HWD3_COTGL</name>
<comment type="caution">
    <text evidence="8">The sequence shown here is derived from an EMBL/GenBank/DDBJ whole genome shotgun (WGS) entry which is preliminary data.</text>
</comment>
<evidence type="ECO:0008006" key="10">
    <source>
        <dbReference type="Google" id="ProtNLM"/>
    </source>
</evidence>
<keyword evidence="4" id="KW-0325">Glycoprotein</keyword>
<gene>
    <name evidence="8" type="ORF">KQX54_009914</name>
</gene>
<comment type="similarity">
    <text evidence="1 6">Belongs to the glycosyl hydrolase 1 family.</text>
</comment>
<dbReference type="GO" id="GO:0005975">
    <property type="term" value="P:carbohydrate metabolic process"/>
    <property type="evidence" value="ECO:0007669"/>
    <property type="project" value="InterPro"/>
</dbReference>
<dbReference type="SUPFAM" id="SSF51445">
    <property type="entry name" value="(Trans)glycosidases"/>
    <property type="match status" value="1"/>
</dbReference>
<proteinExistence type="inferred from homology"/>
<dbReference type="Pfam" id="PF00232">
    <property type="entry name" value="Glyco_hydro_1"/>
    <property type="match status" value="1"/>
</dbReference>
<dbReference type="InterPro" id="IPR001360">
    <property type="entry name" value="Glyco_hydro_1"/>
</dbReference>
<feature type="chain" id="PRO_5043473724" description="Myrosinase 1-like" evidence="7">
    <location>
        <begin position="19"/>
        <end position="494"/>
    </location>
</feature>
<keyword evidence="7" id="KW-0732">Signal</keyword>
<evidence type="ECO:0000313" key="9">
    <source>
        <dbReference type="Proteomes" id="UP000826195"/>
    </source>
</evidence>
<keyword evidence="5" id="KW-0326">Glycosidase</keyword>
<dbReference type="InterPro" id="IPR017853">
    <property type="entry name" value="GH"/>
</dbReference>
<evidence type="ECO:0000256" key="1">
    <source>
        <dbReference type="ARBA" id="ARBA00010838"/>
    </source>
</evidence>
<dbReference type="GO" id="GO:0008422">
    <property type="term" value="F:beta-glucosidase activity"/>
    <property type="evidence" value="ECO:0007669"/>
    <property type="project" value="TreeGrafter"/>
</dbReference>
<protein>
    <recommendedName>
        <fullName evidence="10">Myrosinase 1-like</fullName>
    </recommendedName>
</protein>
<dbReference type="PANTHER" id="PTHR10353">
    <property type="entry name" value="GLYCOSYL HYDROLASE"/>
    <property type="match status" value="1"/>
</dbReference>
<accession>A0AAV7HWD3</accession>
<dbReference type="AlphaFoldDB" id="A0AAV7HWD3"/>
<comment type="subunit">
    <text evidence="2">Homodimer.</text>
</comment>
<keyword evidence="3" id="KW-0378">Hydrolase</keyword>
<evidence type="ECO:0000256" key="2">
    <source>
        <dbReference type="ARBA" id="ARBA00011738"/>
    </source>
</evidence>
<evidence type="ECO:0000256" key="5">
    <source>
        <dbReference type="ARBA" id="ARBA00023295"/>
    </source>
</evidence>
<evidence type="ECO:0000256" key="4">
    <source>
        <dbReference type="ARBA" id="ARBA00023180"/>
    </source>
</evidence>
<organism evidence="8 9">
    <name type="scientific">Cotesia glomerata</name>
    <name type="common">Lepidopteran parasitic wasp</name>
    <name type="synonym">Apanteles glomeratus</name>
    <dbReference type="NCBI Taxonomy" id="32391"/>
    <lineage>
        <taxon>Eukaryota</taxon>
        <taxon>Metazoa</taxon>
        <taxon>Ecdysozoa</taxon>
        <taxon>Arthropoda</taxon>
        <taxon>Hexapoda</taxon>
        <taxon>Insecta</taxon>
        <taxon>Pterygota</taxon>
        <taxon>Neoptera</taxon>
        <taxon>Endopterygota</taxon>
        <taxon>Hymenoptera</taxon>
        <taxon>Apocrita</taxon>
        <taxon>Ichneumonoidea</taxon>
        <taxon>Braconidae</taxon>
        <taxon>Microgastrinae</taxon>
        <taxon>Cotesia</taxon>
    </lineage>
</organism>
<reference evidence="8 9" key="1">
    <citation type="journal article" date="2021" name="J. Hered.">
        <title>A chromosome-level genome assembly of the parasitoid wasp, Cotesia glomerata (Hymenoptera: Braconidae).</title>
        <authorList>
            <person name="Pinto B.J."/>
            <person name="Weis J.J."/>
            <person name="Gamble T."/>
            <person name="Ode P.J."/>
            <person name="Paul R."/>
            <person name="Zaspel J.M."/>
        </authorList>
    </citation>
    <scope>NUCLEOTIDE SEQUENCE [LARGE SCALE GENOMIC DNA]</scope>
    <source>
        <strain evidence="8">CgM1</strain>
    </source>
</reference>
<sequence length="494" mass="57329">MNIINLVLTLTIIGSTAGTNESEHRFPDDFILGAATSAYQIEGAWNVSNRGESIWDRMIHYKPQKIADRSNGDIADNSYYQYKEDIELIQQIGANAYRISLSWPRILPNGFNNSVNREGIQYYNNVIDEMLEKNITPFVTIYHWDLPQKLQDLGGWENPEISNWFVDYARVVFSEFGDRVKHWITINEPNIFCIFGYHSTDAPGLDKSGRGDYTCGHNALLTHAKTYKMYQDEFKNQQGKLGFVLSFSWVVPQNPDDPEEVAGAKLSWQFWYSWFLHPIFSNEGDYPREMKERIANYSSIQGFSRSRLPQFTENEITLVKNSADYLGFNFYTARYETKLTDYDINNVSFQHDIGMIPIDKAFTKDRCTPWAMSKAMRHINKEFIIPEFYITENGYWDVGGLNDVNRAEYYLLHLTEVTKLLNEGLNIRGYFAWSLLDNFEWSYGYTQKFGIISVNFMDPKRARTPKLSSKLITQIYKSKIVPLSFSTTINITTI</sequence>
<dbReference type="FunFam" id="3.20.20.80:FF:000013">
    <property type="entry name" value="lactase-phlorizin hydrolase"/>
    <property type="match status" value="1"/>
</dbReference>
<dbReference type="PANTHER" id="PTHR10353:SF36">
    <property type="entry name" value="LP05116P"/>
    <property type="match status" value="1"/>
</dbReference>
<dbReference type="Proteomes" id="UP000826195">
    <property type="component" value="Unassembled WGS sequence"/>
</dbReference>
<dbReference type="PRINTS" id="PR00131">
    <property type="entry name" value="GLHYDRLASE1"/>
</dbReference>